<gene>
    <name evidence="2" type="ORF">HMPREF0731_0086</name>
</gene>
<dbReference type="AlphaFoldDB" id="D5RG77"/>
<feature type="non-terminal residue" evidence="2">
    <location>
        <position position="1"/>
    </location>
</feature>
<dbReference type="EMBL" id="ADVL01000022">
    <property type="protein sequence ID" value="EFH13689.1"/>
    <property type="molecule type" value="Genomic_DNA"/>
</dbReference>
<dbReference type="HOGENOM" id="CLU_2090018_0_0_5"/>
<dbReference type="Proteomes" id="UP000005324">
    <property type="component" value="Unassembled WGS sequence"/>
</dbReference>
<reference evidence="2 3" key="1">
    <citation type="submission" date="2010-04" db="EMBL/GenBank/DDBJ databases">
        <authorList>
            <person name="Qin X."/>
            <person name="Bachman B."/>
            <person name="Battles P."/>
            <person name="Bell A."/>
            <person name="Bess C."/>
            <person name="Bickham C."/>
            <person name="Chaboub L."/>
            <person name="Chen D."/>
            <person name="Coyle M."/>
            <person name="Deiros D.R."/>
            <person name="Dinh H."/>
            <person name="Forbes L."/>
            <person name="Fowler G."/>
            <person name="Francisco L."/>
            <person name="Fu Q."/>
            <person name="Gubbala S."/>
            <person name="Hale W."/>
            <person name="Han Y."/>
            <person name="Hemphill L."/>
            <person name="Highlander S.K."/>
            <person name="Hirani K."/>
            <person name="Hogues M."/>
            <person name="Jackson L."/>
            <person name="Jakkamsetti A."/>
            <person name="Javaid M."/>
            <person name="Jiang H."/>
            <person name="Korchina V."/>
            <person name="Kovar C."/>
            <person name="Lara F."/>
            <person name="Lee S."/>
            <person name="Mata R."/>
            <person name="Mathew T."/>
            <person name="Moen C."/>
            <person name="Morales K."/>
            <person name="Munidasa M."/>
            <person name="Nazareth L."/>
            <person name="Ngo R."/>
            <person name="Nguyen L."/>
            <person name="Okwuonu G."/>
            <person name="Ongeri F."/>
            <person name="Patil S."/>
            <person name="Petrosino J."/>
            <person name="Pham C."/>
            <person name="Pham P."/>
            <person name="Pu L.-L."/>
            <person name="Puazo M."/>
            <person name="Raj R."/>
            <person name="Reid J."/>
            <person name="Rouhana J."/>
            <person name="Saada N."/>
            <person name="Shang Y."/>
            <person name="Simmons D."/>
            <person name="Thornton R."/>
            <person name="Warren J."/>
            <person name="Weissenberger G."/>
            <person name="Zhang J."/>
            <person name="Zhang L."/>
            <person name="Zhou C."/>
            <person name="Zhu D."/>
            <person name="Muzny D."/>
            <person name="Worley K."/>
            <person name="Gibbs R."/>
        </authorList>
    </citation>
    <scope>NUCLEOTIDE SEQUENCE [LARGE SCALE GENOMIC DNA]</scope>
    <source>
        <strain evidence="2 3">ATCC 49957</strain>
    </source>
</reference>
<accession>D5RG77</accession>
<keyword evidence="3" id="KW-1185">Reference proteome</keyword>
<organism evidence="2 3">
    <name type="scientific">Pseudoroseomonas cervicalis ATCC 49957</name>
    <dbReference type="NCBI Taxonomy" id="525371"/>
    <lineage>
        <taxon>Bacteria</taxon>
        <taxon>Pseudomonadati</taxon>
        <taxon>Pseudomonadota</taxon>
        <taxon>Alphaproteobacteria</taxon>
        <taxon>Acetobacterales</taxon>
        <taxon>Roseomonadaceae</taxon>
        <taxon>Roseomonas</taxon>
    </lineage>
</organism>
<evidence type="ECO:0000313" key="2">
    <source>
        <dbReference type="EMBL" id="EFH13689.1"/>
    </source>
</evidence>
<name>D5RG77_9PROT</name>
<feature type="compositionally biased region" description="Low complexity" evidence="1">
    <location>
        <begin position="77"/>
        <end position="88"/>
    </location>
</feature>
<protein>
    <submittedName>
        <fullName evidence="2">Uncharacterized protein</fullName>
    </submittedName>
</protein>
<evidence type="ECO:0000256" key="1">
    <source>
        <dbReference type="SAM" id="MobiDB-lite"/>
    </source>
</evidence>
<feature type="region of interest" description="Disordered" evidence="1">
    <location>
        <begin position="72"/>
        <end position="101"/>
    </location>
</feature>
<comment type="caution">
    <text evidence="2">The sequence shown here is derived from an EMBL/GenBank/DDBJ whole genome shotgun (WGS) entry which is preliminary data.</text>
</comment>
<evidence type="ECO:0000313" key="3">
    <source>
        <dbReference type="Proteomes" id="UP000005324"/>
    </source>
</evidence>
<sequence>AQRLAEGQRPGDPGRRRGAPGRGPRQHGREAGHQPAFPGTGTARSTKSRCEAMSTMRRIRSSQTFSAAASLWKGPCSSSVPSSRSWKLVSRKTPPQTTQISRPFRGSLICRPSMQG</sequence>
<proteinExistence type="predicted"/>
<feature type="region of interest" description="Disordered" evidence="1">
    <location>
        <begin position="1"/>
        <end position="54"/>
    </location>
</feature>